<name>A0ABU5QAL8_9BACT</name>
<keyword evidence="1" id="KW-0560">Oxidoreductase</keyword>
<sequence>MKVRNPRTGLYDYEISPYSFDVLKRKVASMRSAQPKWLSAGIDHRIHVLQKWKNILEENRAELTEVLTLDTGRKLETIAEIDFVFKLIDSSCELARREFQNHHFEYQIEAFVSVGVISTWHFPLVFALIDTIPALLAGSSVIVKPSEKTPRFIKVIEKTLSQVAALAPVLHFVEGAEETGNSLCKLTDLICFKGTELSARKIYALAAENFIPAFVEYEGKGAGIVLEDANLERASSAILWGGVFNAGQTFEGIERVFVHRNIHSQFLSRLVGKTNLLTLAIQNASHGAIGPIISEEHALIINEQLADAIEKGAVIVAGSSKCILQKGGLYCRPTILTNVSMDMKIMQEKNFGPILPVRSFLTENDAISFANSVKTKYAGAVFSTNENSALNLAKKLNCNGVAINDVLLSNVFNGRELAPNFMSTITDSRLGDISIRKFLKQKSILISQENTKNDYWYK</sequence>
<evidence type="ECO:0000313" key="4">
    <source>
        <dbReference type="Proteomes" id="UP001302949"/>
    </source>
</evidence>
<dbReference type="Gene3D" id="3.40.309.10">
    <property type="entry name" value="Aldehyde Dehydrogenase, Chain A, domain 2"/>
    <property type="match status" value="1"/>
</dbReference>
<dbReference type="SUPFAM" id="SSF53720">
    <property type="entry name" value="ALDH-like"/>
    <property type="match status" value="1"/>
</dbReference>
<dbReference type="InterPro" id="IPR016162">
    <property type="entry name" value="Ald_DH_N"/>
</dbReference>
<evidence type="ECO:0000259" key="2">
    <source>
        <dbReference type="Pfam" id="PF00171"/>
    </source>
</evidence>
<organism evidence="3 4">
    <name type="scientific">Arcicella rigui</name>
    <dbReference type="NCBI Taxonomy" id="797020"/>
    <lineage>
        <taxon>Bacteria</taxon>
        <taxon>Pseudomonadati</taxon>
        <taxon>Bacteroidota</taxon>
        <taxon>Cytophagia</taxon>
        <taxon>Cytophagales</taxon>
        <taxon>Flectobacillaceae</taxon>
        <taxon>Arcicella</taxon>
    </lineage>
</organism>
<dbReference type="PANTHER" id="PTHR11699">
    <property type="entry name" value="ALDEHYDE DEHYDROGENASE-RELATED"/>
    <property type="match status" value="1"/>
</dbReference>
<feature type="domain" description="Aldehyde dehydrogenase" evidence="2">
    <location>
        <begin position="2"/>
        <end position="407"/>
    </location>
</feature>
<dbReference type="Pfam" id="PF00171">
    <property type="entry name" value="Aldedh"/>
    <property type="match status" value="1"/>
</dbReference>
<dbReference type="InterPro" id="IPR015590">
    <property type="entry name" value="Aldehyde_DH_dom"/>
</dbReference>
<dbReference type="EMBL" id="JAYFUM010000012">
    <property type="protein sequence ID" value="MEA5139893.1"/>
    <property type="molecule type" value="Genomic_DNA"/>
</dbReference>
<accession>A0ABU5QAL8</accession>
<dbReference type="InterPro" id="IPR016161">
    <property type="entry name" value="Ald_DH/histidinol_DH"/>
</dbReference>
<protein>
    <submittedName>
        <fullName evidence="3">Aldehyde dehydrogenase family protein</fullName>
    </submittedName>
</protein>
<dbReference type="RefSeq" id="WP_323297052.1">
    <property type="nucleotide sequence ID" value="NZ_JAYFUM010000012.1"/>
</dbReference>
<evidence type="ECO:0000256" key="1">
    <source>
        <dbReference type="ARBA" id="ARBA00023002"/>
    </source>
</evidence>
<gene>
    <name evidence="3" type="ORF">VB248_12145</name>
</gene>
<reference evidence="3 4" key="1">
    <citation type="submission" date="2023-12" db="EMBL/GenBank/DDBJ databases">
        <title>Novel species of the genus Arcicella isolated from rivers.</title>
        <authorList>
            <person name="Lu H."/>
        </authorList>
    </citation>
    <scope>NUCLEOTIDE SEQUENCE [LARGE SCALE GENOMIC DNA]</scope>
    <source>
        <strain evidence="3 4">KCTC 23307</strain>
    </source>
</reference>
<proteinExistence type="predicted"/>
<dbReference type="Proteomes" id="UP001302949">
    <property type="component" value="Unassembled WGS sequence"/>
</dbReference>
<comment type="caution">
    <text evidence="3">The sequence shown here is derived from an EMBL/GenBank/DDBJ whole genome shotgun (WGS) entry which is preliminary data.</text>
</comment>
<dbReference type="Gene3D" id="3.40.605.10">
    <property type="entry name" value="Aldehyde Dehydrogenase, Chain A, domain 1"/>
    <property type="match status" value="1"/>
</dbReference>
<keyword evidence="4" id="KW-1185">Reference proteome</keyword>
<evidence type="ECO:0000313" key="3">
    <source>
        <dbReference type="EMBL" id="MEA5139893.1"/>
    </source>
</evidence>
<dbReference type="InterPro" id="IPR016163">
    <property type="entry name" value="Ald_DH_C"/>
</dbReference>